<accession>A0A0P9ADF3</accession>
<evidence type="ECO:0000256" key="1">
    <source>
        <dbReference type="ARBA" id="ARBA00022491"/>
    </source>
</evidence>
<dbReference type="Gene3D" id="1.10.1660.10">
    <property type="match status" value="1"/>
</dbReference>
<sequence length="148" mass="17420">MDQKYSISRAAKILGLSSEMLRYYERQGIIAPERASNGYRYFSFKDINMLMGARRYQGMGFSVEEVGVLINFASFNDIQQNLNEMEKKITKEIRWKQLILEAVKKQQNGYEKLKCLHNKYIIKTNPAVYRIHTQYNELFSISQTTLSR</sequence>
<dbReference type="EMBL" id="LKET01000043">
    <property type="protein sequence ID" value="KPU43141.1"/>
    <property type="molecule type" value="Genomic_DNA"/>
</dbReference>
<evidence type="ECO:0000259" key="5">
    <source>
        <dbReference type="PROSITE" id="PS50937"/>
    </source>
</evidence>
<dbReference type="RefSeq" id="WP_054876381.1">
    <property type="nucleotide sequence ID" value="NZ_LKET01000043.1"/>
</dbReference>
<dbReference type="PROSITE" id="PS50937">
    <property type="entry name" value="HTH_MERR_2"/>
    <property type="match status" value="1"/>
</dbReference>
<comment type="caution">
    <text evidence="6">The sequence shown here is derived from an EMBL/GenBank/DDBJ whole genome shotgun (WGS) entry which is preliminary data.</text>
</comment>
<feature type="domain" description="HTH merR-type" evidence="5">
    <location>
        <begin position="4"/>
        <end position="72"/>
    </location>
</feature>
<organism evidence="6 7">
    <name type="scientific">Oxobacter pfennigii</name>
    <dbReference type="NCBI Taxonomy" id="36849"/>
    <lineage>
        <taxon>Bacteria</taxon>
        <taxon>Bacillati</taxon>
        <taxon>Bacillota</taxon>
        <taxon>Clostridia</taxon>
        <taxon>Eubacteriales</taxon>
        <taxon>Clostridiaceae</taxon>
        <taxon>Oxobacter</taxon>
    </lineage>
</organism>
<dbReference type="GO" id="GO:0003677">
    <property type="term" value="F:DNA binding"/>
    <property type="evidence" value="ECO:0007669"/>
    <property type="project" value="UniProtKB-KW"/>
</dbReference>
<gene>
    <name evidence="6" type="primary">cueR_2</name>
    <name evidence="6" type="ORF">OXPF_33910</name>
</gene>
<dbReference type="AlphaFoldDB" id="A0A0P9ADF3"/>
<dbReference type="PANTHER" id="PTHR30204">
    <property type="entry name" value="REDOX-CYCLING DRUG-SENSING TRANSCRIPTIONAL ACTIVATOR SOXR"/>
    <property type="match status" value="1"/>
</dbReference>
<evidence type="ECO:0000313" key="7">
    <source>
        <dbReference type="Proteomes" id="UP000050326"/>
    </source>
</evidence>
<dbReference type="OrthoDB" id="9773308at2"/>
<dbReference type="SMART" id="SM00422">
    <property type="entry name" value="HTH_MERR"/>
    <property type="match status" value="1"/>
</dbReference>
<keyword evidence="4" id="KW-0804">Transcription</keyword>
<dbReference type="InterPro" id="IPR009061">
    <property type="entry name" value="DNA-bd_dom_put_sf"/>
</dbReference>
<dbReference type="SUPFAM" id="SSF46955">
    <property type="entry name" value="Putative DNA-binding domain"/>
    <property type="match status" value="1"/>
</dbReference>
<dbReference type="InterPro" id="IPR047057">
    <property type="entry name" value="MerR_fam"/>
</dbReference>
<dbReference type="Pfam" id="PF13411">
    <property type="entry name" value="MerR_1"/>
    <property type="match status" value="1"/>
</dbReference>
<protein>
    <submittedName>
        <fullName evidence="6">HTH-type transcriptional regulator CueR</fullName>
    </submittedName>
</protein>
<evidence type="ECO:0000313" key="6">
    <source>
        <dbReference type="EMBL" id="KPU43141.1"/>
    </source>
</evidence>
<reference evidence="6 7" key="1">
    <citation type="submission" date="2015-09" db="EMBL/GenBank/DDBJ databases">
        <title>Genome sequence of Oxobacter pfennigii DSM 3222.</title>
        <authorList>
            <person name="Poehlein A."/>
            <person name="Bengelsdorf F.R."/>
            <person name="Schiel-Bengelsdorf B."/>
            <person name="Duerre P."/>
            <person name="Daniel R."/>
        </authorList>
    </citation>
    <scope>NUCLEOTIDE SEQUENCE [LARGE SCALE GENOMIC DNA]</scope>
    <source>
        <strain evidence="6 7">DSM 3222</strain>
    </source>
</reference>
<dbReference type="GO" id="GO:0003700">
    <property type="term" value="F:DNA-binding transcription factor activity"/>
    <property type="evidence" value="ECO:0007669"/>
    <property type="project" value="InterPro"/>
</dbReference>
<dbReference type="InterPro" id="IPR000551">
    <property type="entry name" value="MerR-type_HTH_dom"/>
</dbReference>
<evidence type="ECO:0000256" key="3">
    <source>
        <dbReference type="ARBA" id="ARBA00023125"/>
    </source>
</evidence>
<evidence type="ECO:0000256" key="2">
    <source>
        <dbReference type="ARBA" id="ARBA00023015"/>
    </source>
</evidence>
<evidence type="ECO:0000256" key="4">
    <source>
        <dbReference type="ARBA" id="ARBA00023163"/>
    </source>
</evidence>
<dbReference type="Proteomes" id="UP000050326">
    <property type="component" value="Unassembled WGS sequence"/>
</dbReference>
<dbReference type="CDD" id="cd00592">
    <property type="entry name" value="HTH_MerR-like"/>
    <property type="match status" value="1"/>
</dbReference>
<keyword evidence="2" id="KW-0805">Transcription regulation</keyword>
<proteinExistence type="predicted"/>
<keyword evidence="3" id="KW-0238">DNA-binding</keyword>
<dbReference type="PROSITE" id="PS00552">
    <property type="entry name" value="HTH_MERR_1"/>
    <property type="match status" value="1"/>
</dbReference>
<keyword evidence="7" id="KW-1185">Reference proteome</keyword>
<dbReference type="STRING" id="36849.OXPF_33910"/>
<name>A0A0P9ADF3_9CLOT</name>
<dbReference type="PANTHER" id="PTHR30204:SF69">
    <property type="entry name" value="MERR-FAMILY TRANSCRIPTIONAL REGULATOR"/>
    <property type="match status" value="1"/>
</dbReference>
<keyword evidence="1" id="KW-0678">Repressor</keyword>